<dbReference type="Gene3D" id="2.40.10.270">
    <property type="entry name" value="Bacteriophage SPP1 head-tail adaptor protein"/>
    <property type="match status" value="1"/>
</dbReference>
<proteinExistence type="predicted"/>
<dbReference type="InterPro" id="IPR038666">
    <property type="entry name" value="SSP1_head-tail_sf"/>
</dbReference>
<organism evidence="1">
    <name type="scientific">Siphoviridae sp. ctXPh6</name>
    <dbReference type="NCBI Taxonomy" id="2827578"/>
    <lineage>
        <taxon>Viruses</taxon>
        <taxon>Duplodnaviria</taxon>
        <taxon>Heunggongvirae</taxon>
        <taxon>Uroviricota</taxon>
        <taxon>Caudoviricetes</taxon>
    </lineage>
</organism>
<dbReference type="Pfam" id="PF05521">
    <property type="entry name" value="Phage_HCP"/>
    <property type="match status" value="1"/>
</dbReference>
<name>A0A8S5LJK7_9CAUD</name>
<dbReference type="InterPro" id="IPR008767">
    <property type="entry name" value="Phage_SPP1_head-tail_adaptor"/>
</dbReference>
<reference evidence="1" key="1">
    <citation type="journal article" date="2021" name="Proc. Natl. Acad. Sci. U.S.A.">
        <title>A Catalog of Tens of Thousands of Viruses from Human Metagenomes Reveals Hidden Associations with Chronic Diseases.</title>
        <authorList>
            <person name="Tisza M.J."/>
            <person name="Buck C.B."/>
        </authorList>
    </citation>
    <scope>NUCLEOTIDE SEQUENCE</scope>
    <source>
        <strain evidence="1">CtXPh6</strain>
    </source>
</reference>
<dbReference type="EMBL" id="BK015862">
    <property type="protein sequence ID" value="DAD70244.1"/>
    <property type="molecule type" value="Genomic_DNA"/>
</dbReference>
<sequence>MNIGKMRHRIAIKKPVIGEDVGFGSVVEWKDVGSVWAEFLKQRITPGAIMGDGTAVLITQGIRIRSREIEKGWRVEENGRVYKVIDVDRSDPAVYVLTTEAVET</sequence>
<protein>
    <submittedName>
        <fullName evidence="1">Head tail adaptor</fullName>
    </submittedName>
</protein>
<accession>A0A8S5LJK7</accession>
<evidence type="ECO:0000313" key="1">
    <source>
        <dbReference type="EMBL" id="DAD70244.1"/>
    </source>
</evidence>